<dbReference type="EMBL" id="CP043473">
    <property type="protein sequence ID" value="QEL55626.1"/>
    <property type="molecule type" value="Genomic_DNA"/>
</dbReference>
<dbReference type="InterPro" id="IPR035965">
    <property type="entry name" value="PAS-like_dom_sf"/>
</dbReference>
<proteinExistence type="predicted"/>
<dbReference type="EC" id="2.7.7.65" evidence="1"/>
<dbReference type="GO" id="GO:0005886">
    <property type="term" value="C:plasma membrane"/>
    <property type="evidence" value="ECO:0007669"/>
    <property type="project" value="TreeGrafter"/>
</dbReference>
<dbReference type="CDD" id="cd01949">
    <property type="entry name" value="GGDEF"/>
    <property type="match status" value="1"/>
</dbReference>
<dbReference type="SUPFAM" id="SSF55073">
    <property type="entry name" value="Nucleotide cyclase"/>
    <property type="match status" value="1"/>
</dbReference>
<dbReference type="SUPFAM" id="SSF55785">
    <property type="entry name" value="PYP-like sensor domain (PAS domain)"/>
    <property type="match status" value="1"/>
</dbReference>
<sequence length="312" mass="35959">MDFVITEQLQKVLIEHIDHSENGIAVVDVDDLVIFYNHAFLEMFGLLDRQVLGCHFNDLMSWMYMRGVGAKTHGFSLEEWLETVHSTYRSAEFRSFEIDLVDGRWLLITEQVNPSGELVLVGNDITRLKQTEYALRSAQEELEKQAWTDELTGLSNRRYFMQRLDCEYQRALRHHHPSTLAILDLDHFKRINDQYGHPKGDEVLKHFAGLLRDNLRKEDETGRLGGEEFAVLLPETSQDEALQVLERVRQELARKPPDAVAAGFSYTFSAGIMQLPDDESLTLQGWIHLSDQALYQAKVAGRNQLAVYRPLR</sequence>
<comment type="catalytic activity">
    <reaction evidence="2">
        <text>2 GTP = 3',3'-c-di-GMP + 2 diphosphate</text>
        <dbReference type="Rhea" id="RHEA:24898"/>
        <dbReference type="ChEBI" id="CHEBI:33019"/>
        <dbReference type="ChEBI" id="CHEBI:37565"/>
        <dbReference type="ChEBI" id="CHEBI:58805"/>
        <dbReference type="EC" id="2.7.7.65"/>
    </reaction>
</comment>
<dbReference type="PANTHER" id="PTHR45138:SF9">
    <property type="entry name" value="DIGUANYLATE CYCLASE DGCM-RELATED"/>
    <property type="match status" value="1"/>
</dbReference>
<dbReference type="InterPro" id="IPR043128">
    <property type="entry name" value="Rev_trsase/Diguanyl_cyclase"/>
</dbReference>
<dbReference type="InterPro" id="IPR029787">
    <property type="entry name" value="Nucleotide_cyclase"/>
</dbReference>
<dbReference type="FunFam" id="3.30.70.270:FF:000001">
    <property type="entry name" value="Diguanylate cyclase domain protein"/>
    <property type="match status" value="1"/>
</dbReference>
<evidence type="ECO:0000313" key="6">
    <source>
        <dbReference type="Proteomes" id="UP000322079"/>
    </source>
</evidence>
<dbReference type="SMART" id="SM00267">
    <property type="entry name" value="GGDEF"/>
    <property type="match status" value="1"/>
</dbReference>
<dbReference type="AlphaFoldDB" id="A0A5C1DG54"/>
<evidence type="ECO:0000256" key="1">
    <source>
        <dbReference type="ARBA" id="ARBA00012528"/>
    </source>
</evidence>
<dbReference type="NCBIfam" id="TIGR00254">
    <property type="entry name" value="GGDEF"/>
    <property type="match status" value="1"/>
</dbReference>
<evidence type="ECO:0000259" key="3">
    <source>
        <dbReference type="PROSITE" id="PS50112"/>
    </source>
</evidence>
<dbReference type="RefSeq" id="WP_149295987.1">
    <property type="nucleotide sequence ID" value="NZ_CP043473.1"/>
</dbReference>
<protein>
    <recommendedName>
        <fullName evidence="1">diguanylate cyclase</fullName>
        <ecNumber evidence="1">2.7.7.65</ecNumber>
    </recommendedName>
</protein>
<organism evidence="5 6">
    <name type="scientific">Chromobacterium paludis</name>
    <dbReference type="NCBI Taxonomy" id="2605945"/>
    <lineage>
        <taxon>Bacteria</taxon>
        <taxon>Pseudomonadati</taxon>
        <taxon>Pseudomonadota</taxon>
        <taxon>Betaproteobacteria</taxon>
        <taxon>Neisseriales</taxon>
        <taxon>Chromobacteriaceae</taxon>
        <taxon>Chromobacterium</taxon>
    </lineage>
</organism>
<dbReference type="GO" id="GO:1902201">
    <property type="term" value="P:negative regulation of bacterial-type flagellum-dependent cell motility"/>
    <property type="evidence" value="ECO:0007669"/>
    <property type="project" value="TreeGrafter"/>
</dbReference>
<dbReference type="PROSITE" id="PS50112">
    <property type="entry name" value="PAS"/>
    <property type="match status" value="1"/>
</dbReference>
<dbReference type="Gene3D" id="3.30.70.270">
    <property type="match status" value="1"/>
</dbReference>
<dbReference type="CDD" id="cd00130">
    <property type="entry name" value="PAS"/>
    <property type="match status" value="1"/>
</dbReference>
<evidence type="ECO:0000313" key="5">
    <source>
        <dbReference type="EMBL" id="QEL55626.1"/>
    </source>
</evidence>
<dbReference type="Gene3D" id="3.30.450.20">
    <property type="entry name" value="PAS domain"/>
    <property type="match status" value="1"/>
</dbReference>
<dbReference type="Pfam" id="PF00990">
    <property type="entry name" value="GGDEF"/>
    <property type="match status" value="1"/>
</dbReference>
<dbReference type="PROSITE" id="PS50887">
    <property type="entry name" value="GGDEF"/>
    <property type="match status" value="1"/>
</dbReference>
<dbReference type="InterPro" id="IPR050469">
    <property type="entry name" value="Diguanylate_Cyclase"/>
</dbReference>
<feature type="domain" description="GGDEF" evidence="4">
    <location>
        <begin position="176"/>
        <end position="310"/>
    </location>
</feature>
<keyword evidence="6" id="KW-1185">Reference proteome</keyword>
<feature type="domain" description="PAS" evidence="3">
    <location>
        <begin position="9"/>
        <end position="53"/>
    </location>
</feature>
<dbReference type="Proteomes" id="UP000322079">
    <property type="component" value="Chromosome"/>
</dbReference>
<dbReference type="InterPro" id="IPR000160">
    <property type="entry name" value="GGDEF_dom"/>
</dbReference>
<gene>
    <name evidence="5" type="ORF">FYK34_08610</name>
</gene>
<evidence type="ECO:0000256" key="2">
    <source>
        <dbReference type="ARBA" id="ARBA00034247"/>
    </source>
</evidence>
<reference evidence="5 6" key="1">
    <citation type="submission" date="2019-08" db="EMBL/GenBank/DDBJ databases">
        <title>Chromobacterium paludis, a novel bacterium isolated from a Maryland marsh pond.</title>
        <authorList>
            <person name="Blackburn M.B."/>
            <person name="Gundersen-Rindal D.E."/>
        </authorList>
    </citation>
    <scope>NUCLEOTIDE SEQUENCE [LARGE SCALE GENOMIC DNA]</scope>
    <source>
        <strain evidence="6">IIBBL 257-1</strain>
    </source>
</reference>
<accession>A0A5C1DG54</accession>
<dbReference type="KEGG" id="chrm:FYK34_08610"/>
<dbReference type="GO" id="GO:0043709">
    <property type="term" value="P:cell adhesion involved in single-species biofilm formation"/>
    <property type="evidence" value="ECO:0007669"/>
    <property type="project" value="TreeGrafter"/>
</dbReference>
<name>A0A5C1DG54_9NEIS</name>
<dbReference type="Pfam" id="PF12860">
    <property type="entry name" value="PAS_7"/>
    <property type="match status" value="1"/>
</dbReference>
<evidence type="ECO:0000259" key="4">
    <source>
        <dbReference type="PROSITE" id="PS50887"/>
    </source>
</evidence>
<dbReference type="GO" id="GO:0052621">
    <property type="term" value="F:diguanylate cyclase activity"/>
    <property type="evidence" value="ECO:0007669"/>
    <property type="project" value="UniProtKB-EC"/>
</dbReference>
<dbReference type="PANTHER" id="PTHR45138">
    <property type="entry name" value="REGULATORY COMPONENTS OF SENSORY TRANSDUCTION SYSTEM"/>
    <property type="match status" value="1"/>
</dbReference>
<dbReference type="InterPro" id="IPR000014">
    <property type="entry name" value="PAS"/>
</dbReference>